<protein>
    <submittedName>
        <fullName evidence="1">Uncharacterized protein</fullName>
    </submittedName>
</protein>
<evidence type="ECO:0000313" key="2">
    <source>
        <dbReference type="Proteomes" id="UP001261666"/>
    </source>
</evidence>
<evidence type="ECO:0000313" key="1">
    <source>
        <dbReference type="EMBL" id="MDR6211684.1"/>
    </source>
</evidence>
<sequence length="285" mass="29319">MSDGGGHDAYGGGLPPSHVTGPSVAAADELREGAPRHARGFATWMPDGTTVPWLGLEVAAYGRHPAVQDALDPRRRWRRRADALPVAGLWALTLLAVLGAVLTGTLLGGEAGYGAPSAAVADRWAAVAATVGGLALLARTASWVVTRAAGRWPRAYDLVVAVVAVVALHGLVSLGWMASTQRWTPAVVVPVALSLALAVVAGVLVGTGRSPLDGPASAPGDPRRLAAALPEREQVRVRRDLDAALDELERRGLASPATLARARAAELGGLADAALRRGRGGRGCR</sequence>
<comment type="caution">
    <text evidence="1">The sequence shown here is derived from an EMBL/GenBank/DDBJ whole genome shotgun (WGS) entry which is preliminary data.</text>
</comment>
<accession>A0ACC6ILU3</accession>
<dbReference type="EMBL" id="JAVIZJ010000011">
    <property type="protein sequence ID" value="MDR6211684.1"/>
    <property type="molecule type" value="Genomic_DNA"/>
</dbReference>
<gene>
    <name evidence="1" type="ORF">QE364_003412</name>
</gene>
<reference evidence="1" key="1">
    <citation type="submission" date="2023-08" db="EMBL/GenBank/DDBJ databases">
        <title>Functional and genomic diversity of the sorghum phyllosphere microbiome.</title>
        <authorList>
            <person name="Shade A."/>
        </authorList>
    </citation>
    <scope>NUCLEOTIDE SEQUENCE</scope>
    <source>
        <strain evidence="1">SORGH_AS_0885</strain>
    </source>
</reference>
<organism evidence="1 2">
    <name type="scientific">Nocardioides zeae</name>
    <dbReference type="NCBI Taxonomy" id="1457234"/>
    <lineage>
        <taxon>Bacteria</taxon>
        <taxon>Bacillati</taxon>
        <taxon>Actinomycetota</taxon>
        <taxon>Actinomycetes</taxon>
        <taxon>Propionibacteriales</taxon>
        <taxon>Nocardioidaceae</taxon>
        <taxon>Nocardioides</taxon>
    </lineage>
</organism>
<dbReference type="Proteomes" id="UP001261666">
    <property type="component" value="Unassembled WGS sequence"/>
</dbReference>
<proteinExistence type="predicted"/>
<name>A0ACC6ILU3_9ACTN</name>
<keyword evidence="2" id="KW-1185">Reference proteome</keyword>